<reference evidence="3 4" key="1">
    <citation type="submission" date="2017-11" db="EMBL/GenBank/DDBJ databases">
        <title>Draft Genome Sequence of Sporolactobacillus inulinus NBRC 111894 Isolated from Koso, a Japanese Sugar-Vegetable Fermented Beverage.</title>
        <authorList>
            <person name="Chiou T.Y."/>
            <person name="Oshima K."/>
            <person name="Suda W."/>
            <person name="Hattori M."/>
            <person name="Takahashi T."/>
        </authorList>
    </citation>
    <scope>NUCLEOTIDE SEQUENCE [LARGE SCALE GENOMIC DNA]</scope>
    <source>
        <strain evidence="3 4">NBRC111894</strain>
    </source>
</reference>
<dbReference type="EMBL" id="BEXB01000011">
    <property type="protein sequence ID" value="GAY76163.1"/>
    <property type="molecule type" value="Genomic_DNA"/>
</dbReference>
<protein>
    <recommendedName>
        <fullName evidence="2">DUF1540 domain-containing protein</fullName>
    </recommendedName>
</protein>
<feature type="domain" description="DUF1540" evidence="2">
    <location>
        <begin position="5"/>
        <end position="47"/>
    </location>
</feature>
<accession>A0A4Y3T8M9</accession>
<evidence type="ECO:0000259" key="2">
    <source>
        <dbReference type="Pfam" id="PF07561"/>
    </source>
</evidence>
<evidence type="ECO:0000313" key="3">
    <source>
        <dbReference type="EMBL" id="GAY76163.1"/>
    </source>
</evidence>
<comment type="caution">
    <text evidence="3">The sequence shown here is derived from an EMBL/GenBank/DDBJ whole genome shotgun (WGS) entry which is preliminary data.</text>
</comment>
<evidence type="ECO:0000313" key="4">
    <source>
        <dbReference type="Proteomes" id="UP000319716"/>
    </source>
</evidence>
<proteinExistence type="predicted"/>
<dbReference type="AlphaFoldDB" id="A0A4Y3T8M9"/>
<dbReference type="Proteomes" id="UP000319716">
    <property type="component" value="Unassembled WGS sequence"/>
</dbReference>
<evidence type="ECO:0000256" key="1">
    <source>
        <dbReference type="SAM" id="MobiDB-lite"/>
    </source>
</evidence>
<dbReference type="RefSeq" id="WP_010027073.1">
    <property type="nucleotide sequence ID" value="NZ_BEXB01000011.1"/>
</dbReference>
<gene>
    <name evidence="3" type="ORF">NBRC111894_1717</name>
</gene>
<organism evidence="3 4">
    <name type="scientific">Sporolactobacillus inulinus</name>
    <dbReference type="NCBI Taxonomy" id="2078"/>
    <lineage>
        <taxon>Bacteria</taxon>
        <taxon>Bacillati</taxon>
        <taxon>Bacillota</taxon>
        <taxon>Bacilli</taxon>
        <taxon>Bacillales</taxon>
        <taxon>Sporolactobacillaceae</taxon>
        <taxon>Sporolactobacillus</taxon>
    </lineage>
</organism>
<feature type="compositionally biased region" description="Basic and acidic residues" evidence="1">
    <location>
        <begin position="38"/>
        <end position="56"/>
    </location>
</feature>
<dbReference type="InterPro" id="IPR011437">
    <property type="entry name" value="DUF1540"/>
</dbReference>
<name>A0A4Y3T8M9_9BACL</name>
<feature type="region of interest" description="Disordered" evidence="1">
    <location>
        <begin position="34"/>
        <end position="56"/>
    </location>
</feature>
<dbReference type="Pfam" id="PF07561">
    <property type="entry name" value="DUF1540"/>
    <property type="match status" value="1"/>
</dbReference>
<sequence>MAKDVLCEVNNCTFWDEGNHCSANAIYVVSHKGNQASKTEETDCKTFKPEHSKVHH</sequence>